<feature type="domain" description="Methyltransferase type 11" evidence="1">
    <location>
        <begin position="89"/>
        <end position="190"/>
    </location>
</feature>
<comment type="caution">
    <text evidence="2">The sequence shown here is derived from an EMBL/GenBank/DDBJ whole genome shotgun (WGS) entry which is preliminary data.</text>
</comment>
<sequence>MSDRSVISLFREEELPRYDLSRTPALVRLLDDRLPDADDDLWRRWGSFQSEFLDWTRDRAGVSPEYVAESIARLAELFEYRGPLEGDVLDVGGGWGLLRRWWQAGGDSFFVVHDPALERFLSGPPPLYRELYSGALERPMTFVAGFGEELPYRDAAFDEFVCAATLDHALDPQRVLVEGRRCLKPGGRALVILHCAGFSGEERTLRRPFGVRLGSALRHPLRSLKRLLRGSKDPHLHHFTVEGLVALMEEAGFTGVEVRPYGEGSGARAFIALKA</sequence>
<organism evidence="2 3">
    <name type="scientific">Candidatus Coatesbacteria bacterium RBG_13_66_14</name>
    <dbReference type="NCBI Taxonomy" id="1817816"/>
    <lineage>
        <taxon>Bacteria</taxon>
        <taxon>Candidatus Coatesiibacteriota</taxon>
    </lineage>
</organism>
<name>A0A1F5FIY3_9BACT</name>
<protein>
    <recommendedName>
        <fullName evidence="1">Methyltransferase type 11 domain-containing protein</fullName>
    </recommendedName>
</protein>
<evidence type="ECO:0000313" key="2">
    <source>
        <dbReference type="EMBL" id="OGD79595.1"/>
    </source>
</evidence>
<dbReference type="AlphaFoldDB" id="A0A1F5FIY3"/>
<dbReference type="STRING" id="1817816.A2Y64_08055"/>
<dbReference type="Pfam" id="PF08241">
    <property type="entry name" value="Methyltransf_11"/>
    <property type="match status" value="1"/>
</dbReference>
<dbReference type="CDD" id="cd02440">
    <property type="entry name" value="AdoMet_MTases"/>
    <property type="match status" value="1"/>
</dbReference>
<dbReference type="InterPro" id="IPR013216">
    <property type="entry name" value="Methyltransf_11"/>
</dbReference>
<dbReference type="EMBL" id="MFAF01000006">
    <property type="protein sequence ID" value="OGD79595.1"/>
    <property type="molecule type" value="Genomic_DNA"/>
</dbReference>
<proteinExistence type="predicted"/>
<dbReference type="Proteomes" id="UP000177187">
    <property type="component" value="Unassembled WGS sequence"/>
</dbReference>
<gene>
    <name evidence="2" type="ORF">A2Y64_08055</name>
</gene>
<evidence type="ECO:0000313" key="3">
    <source>
        <dbReference type="Proteomes" id="UP000177187"/>
    </source>
</evidence>
<evidence type="ECO:0000259" key="1">
    <source>
        <dbReference type="Pfam" id="PF08241"/>
    </source>
</evidence>
<dbReference type="InterPro" id="IPR029063">
    <property type="entry name" value="SAM-dependent_MTases_sf"/>
</dbReference>
<dbReference type="GO" id="GO:0008757">
    <property type="term" value="F:S-adenosylmethionine-dependent methyltransferase activity"/>
    <property type="evidence" value="ECO:0007669"/>
    <property type="project" value="InterPro"/>
</dbReference>
<reference evidence="2 3" key="1">
    <citation type="journal article" date="2016" name="Nat. Commun.">
        <title>Thousands of microbial genomes shed light on interconnected biogeochemical processes in an aquifer system.</title>
        <authorList>
            <person name="Anantharaman K."/>
            <person name="Brown C.T."/>
            <person name="Hug L.A."/>
            <person name="Sharon I."/>
            <person name="Castelle C.J."/>
            <person name="Probst A.J."/>
            <person name="Thomas B.C."/>
            <person name="Singh A."/>
            <person name="Wilkins M.J."/>
            <person name="Karaoz U."/>
            <person name="Brodie E.L."/>
            <person name="Williams K.H."/>
            <person name="Hubbard S.S."/>
            <person name="Banfield J.F."/>
        </authorList>
    </citation>
    <scope>NUCLEOTIDE SEQUENCE [LARGE SCALE GENOMIC DNA]</scope>
</reference>
<accession>A0A1F5FIY3</accession>
<dbReference type="SUPFAM" id="SSF53335">
    <property type="entry name" value="S-adenosyl-L-methionine-dependent methyltransferases"/>
    <property type="match status" value="1"/>
</dbReference>
<dbReference type="Gene3D" id="3.40.50.150">
    <property type="entry name" value="Vaccinia Virus protein VP39"/>
    <property type="match status" value="1"/>
</dbReference>